<feature type="compositionally biased region" description="Polar residues" evidence="10">
    <location>
        <begin position="57"/>
        <end position="83"/>
    </location>
</feature>
<dbReference type="AlphaFoldDB" id="A0AAE0JM67"/>
<dbReference type="PANTHER" id="PTHR23235:SF142">
    <property type="entry name" value="ZINC FINGER PROTEIN 384"/>
    <property type="match status" value="1"/>
</dbReference>
<evidence type="ECO:0000256" key="6">
    <source>
        <dbReference type="ARBA" id="ARBA00023015"/>
    </source>
</evidence>
<accession>A0AAE0JM67</accession>
<dbReference type="GO" id="GO:0000978">
    <property type="term" value="F:RNA polymerase II cis-regulatory region sequence-specific DNA binding"/>
    <property type="evidence" value="ECO:0007669"/>
    <property type="project" value="TreeGrafter"/>
</dbReference>
<dbReference type="FunFam" id="3.30.160.60:FF:000495">
    <property type="entry name" value="zinc finger protein 668"/>
    <property type="match status" value="1"/>
</dbReference>
<dbReference type="InterPro" id="IPR036236">
    <property type="entry name" value="Znf_C2H2_sf"/>
</dbReference>
<keyword evidence="5" id="KW-0862">Zinc</keyword>
<dbReference type="GO" id="GO:0008270">
    <property type="term" value="F:zinc ion binding"/>
    <property type="evidence" value="ECO:0007669"/>
    <property type="project" value="UniProtKB-KW"/>
</dbReference>
<evidence type="ECO:0000256" key="4">
    <source>
        <dbReference type="ARBA" id="ARBA00022771"/>
    </source>
</evidence>
<protein>
    <recommendedName>
        <fullName evidence="11">C2H2-type domain-containing protein</fullName>
    </recommendedName>
</protein>
<keyword evidence="13" id="KW-1185">Reference proteome</keyword>
<dbReference type="InterPro" id="IPR013087">
    <property type="entry name" value="Znf_C2H2_type"/>
</dbReference>
<feature type="region of interest" description="Disordered" evidence="10">
    <location>
        <begin position="431"/>
        <end position="456"/>
    </location>
</feature>
<dbReference type="FunFam" id="3.30.160.60:FF:001498">
    <property type="entry name" value="Zinc finger protein 404"/>
    <property type="match status" value="1"/>
</dbReference>
<keyword evidence="4 9" id="KW-0863">Zinc-finger</keyword>
<keyword evidence="3" id="KW-0677">Repeat</keyword>
<evidence type="ECO:0000256" key="5">
    <source>
        <dbReference type="ARBA" id="ARBA00022833"/>
    </source>
</evidence>
<sequence>MRPDHHDSRSDMDGHFGHRPANHSQSQSQSQSHNHGHHGSLDLRFQYLMDSSRQRHTPLSSNPTPQISSSTAHDGSRIPTNNTVGYESHDDLCVDHCEVLGLYQGGSQFPNHRGVTANSLGHWSRRYINGQDALLDTSDVDLFAHNITSNDFMPMQQFGAWSQWQGHQSQRSMQECGEDCQSNAEDSCCDSECAMTGKCTNVACANGEDVCVDQSCPERSMAFPSDLVDGAAALLSINHGSDMLTQSFNFSSMGGMNSMGGMGSMANMGNMNHMSNIGSMGNMNGMGGMSNMNNMNNMNGMNSLNHMNSLNGLNQNMNQVMNGMNQSLSRNTQQTSLLSPSWLPNPLGNITSHLLSAHGDGESSNCTRPCLLDDPQNYPNCHIPVSFNAAQFGQYSSVASNFQASQALQQCGFEASDPEAYIRHFNTQHRPYFTNTEPNKSNNSNGQLALPNLIPGSGGVRSSGTLAATEALSLSPATPLDTSDSGASMNTPSPLTPVSEAKTRAQSPSHTRSSSADTSETSYSDKMDGDNDEHKCLWREDNGKLCAQTFTEAGDLFDHVSNVHIKHASKGNYGFLCSWDDCPRSHPGVHGFPQRSKIERHMQTHIGHKPHVCKICHKGFSAKQALTQHMYIHSDQKPLECNICFKTFRYPSALTMHMRVHSGEKPLQCPICGKKFSESSNLSKHKRTHEVKGRFNCNVRGCCRNFHRQDQLRRHMKTHQKDIVDGRVVDIYTSQLPLPADFDYPSKEGSADPTVFRDESAEICDEGSQ</sequence>
<feature type="region of interest" description="Disordered" evidence="10">
    <location>
        <begin position="476"/>
        <end position="530"/>
    </location>
</feature>
<evidence type="ECO:0000256" key="3">
    <source>
        <dbReference type="ARBA" id="ARBA00022737"/>
    </source>
</evidence>
<evidence type="ECO:0000256" key="10">
    <source>
        <dbReference type="SAM" id="MobiDB-lite"/>
    </source>
</evidence>
<dbReference type="PROSITE" id="PS50157">
    <property type="entry name" value="ZINC_FINGER_C2H2_2"/>
    <property type="match status" value="4"/>
</dbReference>
<comment type="caution">
    <text evidence="12">The sequence shown here is derived from an EMBL/GenBank/DDBJ whole genome shotgun (WGS) entry which is preliminary data.</text>
</comment>
<evidence type="ECO:0000256" key="7">
    <source>
        <dbReference type="ARBA" id="ARBA00023163"/>
    </source>
</evidence>
<evidence type="ECO:0000256" key="1">
    <source>
        <dbReference type="ARBA" id="ARBA00004123"/>
    </source>
</evidence>
<feature type="domain" description="C2H2-type" evidence="11">
    <location>
        <begin position="611"/>
        <end position="638"/>
    </location>
</feature>
<keyword evidence="2" id="KW-0479">Metal-binding</keyword>
<evidence type="ECO:0000256" key="2">
    <source>
        <dbReference type="ARBA" id="ARBA00022723"/>
    </source>
</evidence>
<dbReference type="SUPFAM" id="SSF57667">
    <property type="entry name" value="beta-beta-alpha zinc fingers"/>
    <property type="match status" value="3"/>
</dbReference>
<feature type="domain" description="C2H2-type" evidence="11">
    <location>
        <begin position="695"/>
        <end position="719"/>
    </location>
</feature>
<feature type="compositionally biased region" description="Low complexity" evidence="10">
    <location>
        <begin position="22"/>
        <end position="33"/>
    </location>
</feature>
<proteinExistence type="predicted"/>
<dbReference type="FunFam" id="3.30.160.60:FF:000446">
    <property type="entry name" value="Zinc finger protein"/>
    <property type="match status" value="1"/>
</dbReference>
<evidence type="ECO:0000313" key="12">
    <source>
        <dbReference type="EMBL" id="KAK3354149.1"/>
    </source>
</evidence>
<dbReference type="PROSITE" id="PS00028">
    <property type="entry name" value="ZINC_FINGER_C2H2_1"/>
    <property type="match status" value="4"/>
</dbReference>
<evidence type="ECO:0000256" key="8">
    <source>
        <dbReference type="ARBA" id="ARBA00023242"/>
    </source>
</evidence>
<feature type="region of interest" description="Disordered" evidence="10">
    <location>
        <begin position="1"/>
        <end position="39"/>
    </location>
</feature>
<gene>
    <name evidence="12" type="ORF">B0H65DRAFT_1813</name>
</gene>
<dbReference type="Pfam" id="PF00096">
    <property type="entry name" value="zf-C2H2"/>
    <property type="match status" value="2"/>
</dbReference>
<reference evidence="12" key="1">
    <citation type="journal article" date="2023" name="Mol. Phylogenet. Evol.">
        <title>Genome-scale phylogeny and comparative genomics of the fungal order Sordariales.</title>
        <authorList>
            <person name="Hensen N."/>
            <person name="Bonometti L."/>
            <person name="Westerberg I."/>
            <person name="Brannstrom I.O."/>
            <person name="Guillou S."/>
            <person name="Cros-Aarteil S."/>
            <person name="Calhoun S."/>
            <person name="Haridas S."/>
            <person name="Kuo A."/>
            <person name="Mondo S."/>
            <person name="Pangilinan J."/>
            <person name="Riley R."/>
            <person name="LaButti K."/>
            <person name="Andreopoulos B."/>
            <person name="Lipzen A."/>
            <person name="Chen C."/>
            <person name="Yan M."/>
            <person name="Daum C."/>
            <person name="Ng V."/>
            <person name="Clum A."/>
            <person name="Steindorff A."/>
            <person name="Ohm R.A."/>
            <person name="Martin F."/>
            <person name="Silar P."/>
            <person name="Natvig D.O."/>
            <person name="Lalanne C."/>
            <person name="Gautier V."/>
            <person name="Ament-Velasquez S.L."/>
            <person name="Kruys A."/>
            <person name="Hutchinson M.I."/>
            <person name="Powell A.J."/>
            <person name="Barry K."/>
            <person name="Miller A.N."/>
            <person name="Grigoriev I.V."/>
            <person name="Debuchy R."/>
            <person name="Gladieux P."/>
            <person name="Hiltunen Thoren M."/>
            <person name="Johannesson H."/>
        </authorList>
    </citation>
    <scope>NUCLEOTIDE SEQUENCE</scope>
    <source>
        <strain evidence="12">CBS 560.94</strain>
    </source>
</reference>
<dbReference type="PANTHER" id="PTHR23235">
    <property type="entry name" value="KRUEPPEL-LIKE TRANSCRIPTION FACTOR"/>
    <property type="match status" value="1"/>
</dbReference>
<feature type="compositionally biased region" description="Basic and acidic residues" evidence="10">
    <location>
        <begin position="1"/>
        <end position="16"/>
    </location>
</feature>
<dbReference type="GeneID" id="87858663"/>
<keyword evidence="6" id="KW-0805">Transcription regulation</keyword>
<feature type="domain" description="C2H2-type" evidence="11">
    <location>
        <begin position="667"/>
        <end position="689"/>
    </location>
</feature>
<evidence type="ECO:0000256" key="9">
    <source>
        <dbReference type="PROSITE-ProRule" id="PRU00042"/>
    </source>
</evidence>
<dbReference type="GO" id="GO:0000981">
    <property type="term" value="F:DNA-binding transcription factor activity, RNA polymerase II-specific"/>
    <property type="evidence" value="ECO:0007669"/>
    <property type="project" value="TreeGrafter"/>
</dbReference>
<dbReference type="Proteomes" id="UP001278500">
    <property type="component" value="Unassembled WGS sequence"/>
</dbReference>
<dbReference type="Pfam" id="PF13912">
    <property type="entry name" value="zf-C2H2_6"/>
    <property type="match status" value="1"/>
</dbReference>
<reference evidence="12" key="2">
    <citation type="submission" date="2023-06" db="EMBL/GenBank/DDBJ databases">
        <authorList>
            <consortium name="Lawrence Berkeley National Laboratory"/>
            <person name="Haridas S."/>
            <person name="Hensen N."/>
            <person name="Bonometti L."/>
            <person name="Westerberg I."/>
            <person name="Brannstrom I.O."/>
            <person name="Guillou S."/>
            <person name="Cros-Aarteil S."/>
            <person name="Calhoun S."/>
            <person name="Kuo A."/>
            <person name="Mondo S."/>
            <person name="Pangilinan J."/>
            <person name="Riley R."/>
            <person name="Labutti K."/>
            <person name="Andreopoulos B."/>
            <person name="Lipzen A."/>
            <person name="Chen C."/>
            <person name="Yanf M."/>
            <person name="Daum C."/>
            <person name="Ng V."/>
            <person name="Clum A."/>
            <person name="Steindorff A."/>
            <person name="Ohm R."/>
            <person name="Martin F."/>
            <person name="Silar P."/>
            <person name="Natvig D."/>
            <person name="Lalanne C."/>
            <person name="Gautier V."/>
            <person name="Ament-Velasquez S.L."/>
            <person name="Kruys A."/>
            <person name="Hutchinson M.I."/>
            <person name="Powell A.J."/>
            <person name="Barry K."/>
            <person name="Miller A.N."/>
            <person name="Grigoriev I.V."/>
            <person name="Debuchy R."/>
            <person name="Gladieux P."/>
            <person name="Thoren M.H."/>
            <person name="Johannesson H."/>
        </authorList>
    </citation>
    <scope>NUCLEOTIDE SEQUENCE</scope>
    <source>
        <strain evidence="12">CBS 560.94</strain>
    </source>
</reference>
<feature type="compositionally biased region" description="Low complexity" evidence="10">
    <location>
        <begin position="511"/>
        <end position="522"/>
    </location>
</feature>
<feature type="compositionally biased region" description="Polar residues" evidence="10">
    <location>
        <begin position="433"/>
        <end position="447"/>
    </location>
</feature>
<feature type="compositionally biased region" description="Polar residues" evidence="10">
    <location>
        <begin position="480"/>
        <end position="493"/>
    </location>
</feature>
<dbReference type="Gene3D" id="3.30.160.60">
    <property type="entry name" value="Classic Zinc Finger"/>
    <property type="match status" value="5"/>
</dbReference>
<feature type="domain" description="C2H2-type" evidence="11">
    <location>
        <begin position="639"/>
        <end position="666"/>
    </location>
</feature>
<keyword evidence="7" id="KW-0804">Transcription</keyword>
<keyword evidence="8" id="KW-0539">Nucleus</keyword>
<dbReference type="RefSeq" id="XP_062685527.1">
    <property type="nucleotide sequence ID" value="XM_062821509.1"/>
</dbReference>
<dbReference type="EMBL" id="JAUEPP010000001">
    <property type="protein sequence ID" value="KAK3354149.1"/>
    <property type="molecule type" value="Genomic_DNA"/>
</dbReference>
<dbReference type="SMART" id="SM00355">
    <property type="entry name" value="ZnF_C2H2"/>
    <property type="match status" value="7"/>
</dbReference>
<name>A0AAE0JM67_9PEZI</name>
<dbReference type="GO" id="GO:0005634">
    <property type="term" value="C:nucleus"/>
    <property type="evidence" value="ECO:0007669"/>
    <property type="project" value="UniProtKB-SubCell"/>
</dbReference>
<comment type="subcellular location">
    <subcellularLocation>
        <location evidence="1">Nucleus</location>
    </subcellularLocation>
</comment>
<evidence type="ECO:0000259" key="11">
    <source>
        <dbReference type="PROSITE" id="PS50157"/>
    </source>
</evidence>
<evidence type="ECO:0000313" key="13">
    <source>
        <dbReference type="Proteomes" id="UP001278500"/>
    </source>
</evidence>
<organism evidence="12 13">
    <name type="scientific">Neurospora tetraspora</name>
    <dbReference type="NCBI Taxonomy" id="94610"/>
    <lineage>
        <taxon>Eukaryota</taxon>
        <taxon>Fungi</taxon>
        <taxon>Dikarya</taxon>
        <taxon>Ascomycota</taxon>
        <taxon>Pezizomycotina</taxon>
        <taxon>Sordariomycetes</taxon>
        <taxon>Sordariomycetidae</taxon>
        <taxon>Sordariales</taxon>
        <taxon>Sordariaceae</taxon>
        <taxon>Neurospora</taxon>
    </lineage>
</organism>
<feature type="region of interest" description="Disordered" evidence="10">
    <location>
        <begin position="53"/>
        <end position="83"/>
    </location>
</feature>